<dbReference type="AlphaFoldDB" id="A0AAF0I740"/>
<sequence length="177" mass="20172">MKKAELKKQRIYHATSELIDEYGGNFSLEMVAKKAEISKGGLLYYFPTKESLLAALASDIHEDFTAGVIQRAESAKVLKGRWTRALLDSLIEDMEQGMRLNVAVRANVMIDHQLIEKVRSDYSKIQNHLEHDGIDPLNGTIVRLAMQGLYHATWFDVAPLDRVDTRKVIEKLYQLIE</sequence>
<dbReference type="PROSITE" id="PS50977">
    <property type="entry name" value="HTH_TETR_2"/>
    <property type="match status" value="1"/>
</dbReference>
<dbReference type="EMBL" id="CP110232">
    <property type="protein sequence ID" value="WEG73079.1"/>
    <property type="molecule type" value="Genomic_DNA"/>
</dbReference>
<dbReference type="RefSeq" id="WP_275468881.1">
    <property type="nucleotide sequence ID" value="NZ_CP110232.1"/>
</dbReference>
<name>A0AAF0I740_9ENTE</name>
<proteinExistence type="predicted"/>
<dbReference type="KEGG" id="vie:OL234_08930"/>
<dbReference type="InterPro" id="IPR009057">
    <property type="entry name" value="Homeodomain-like_sf"/>
</dbReference>
<evidence type="ECO:0000256" key="1">
    <source>
        <dbReference type="ARBA" id="ARBA00023125"/>
    </source>
</evidence>
<evidence type="ECO:0000313" key="5">
    <source>
        <dbReference type="Proteomes" id="UP001179647"/>
    </source>
</evidence>
<keyword evidence="5" id="KW-1185">Reference proteome</keyword>
<protein>
    <submittedName>
        <fullName evidence="4">TetR/AcrR family transcriptional regulator</fullName>
    </submittedName>
</protein>
<evidence type="ECO:0000256" key="2">
    <source>
        <dbReference type="PROSITE-ProRule" id="PRU00335"/>
    </source>
</evidence>
<dbReference type="Gene3D" id="1.10.357.10">
    <property type="entry name" value="Tetracycline Repressor, domain 2"/>
    <property type="match status" value="1"/>
</dbReference>
<feature type="domain" description="HTH tetR-type" evidence="3">
    <location>
        <begin position="5"/>
        <end position="64"/>
    </location>
</feature>
<feature type="DNA-binding region" description="H-T-H motif" evidence="2">
    <location>
        <begin position="27"/>
        <end position="46"/>
    </location>
</feature>
<dbReference type="InterPro" id="IPR041479">
    <property type="entry name" value="TetR_CgmR_C"/>
</dbReference>
<dbReference type="Pfam" id="PF00440">
    <property type="entry name" value="TetR_N"/>
    <property type="match status" value="1"/>
</dbReference>
<dbReference type="GO" id="GO:0003677">
    <property type="term" value="F:DNA binding"/>
    <property type="evidence" value="ECO:0007669"/>
    <property type="project" value="UniProtKB-UniRule"/>
</dbReference>
<dbReference type="SUPFAM" id="SSF46689">
    <property type="entry name" value="Homeodomain-like"/>
    <property type="match status" value="1"/>
</dbReference>
<organism evidence="4 5">
    <name type="scientific">Vagococcus intermedius</name>
    <dbReference type="NCBI Taxonomy" id="2991418"/>
    <lineage>
        <taxon>Bacteria</taxon>
        <taxon>Bacillati</taxon>
        <taxon>Bacillota</taxon>
        <taxon>Bacilli</taxon>
        <taxon>Lactobacillales</taxon>
        <taxon>Enterococcaceae</taxon>
        <taxon>Vagococcus</taxon>
    </lineage>
</organism>
<dbReference type="Pfam" id="PF17937">
    <property type="entry name" value="TetR_C_28"/>
    <property type="match status" value="1"/>
</dbReference>
<gene>
    <name evidence="4" type="ORF">OL234_08930</name>
</gene>
<dbReference type="PRINTS" id="PR00455">
    <property type="entry name" value="HTHTETR"/>
</dbReference>
<keyword evidence="1 2" id="KW-0238">DNA-binding</keyword>
<evidence type="ECO:0000259" key="3">
    <source>
        <dbReference type="PROSITE" id="PS50977"/>
    </source>
</evidence>
<dbReference type="Proteomes" id="UP001179647">
    <property type="component" value="Chromosome"/>
</dbReference>
<accession>A0AAF0I740</accession>
<evidence type="ECO:0000313" key="4">
    <source>
        <dbReference type="EMBL" id="WEG73079.1"/>
    </source>
</evidence>
<reference evidence="4" key="1">
    <citation type="submission" date="2022-10" db="EMBL/GenBank/DDBJ databases">
        <title>Vagococcus sp. isolated from poultry meat.</title>
        <authorList>
            <person name="Johansson P."/>
            <person name="Bjorkroth J."/>
        </authorList>
    </citation>
    <scope>NUCLEOTIDE SEQUENCE</scope>
    <source>
        <strain evidence="4">STAA11</strain>
    </source>
</reference>
<dbReference type="InterPro" id="IPR001647">
    <property type="entry name" value="HTH_TetR"/>
</dbReference>